<evidence type="ECO:0000313" key="2">
    <source>
        <dbReference type="EMBL" id="WZN60174.1"/>
    </source>
</evidence>
<gene>
    <name evidence="2" type="ORF">HKI87_02g17030</name>
</gene>
<dbReference type="EMBL" id="CP151502">
    <property type="protein sequence ID" value="WZN60174.1"/>
    <property type="molecule type" value="Genomic_DNA"/>
</dbReference>
<organism evidence="2 3">
    <name type="scientific">Chloropicon roscoffensis</name>
    <dbReference type="NCBI Taxonomy" id="1461544"/>
    <lineage>
        <taxon>Eukaryota</taxon>
        <taxon>Viridiplantae</taxon>
        <taxon>Chlorophyta</taxon>
        <taxon>Chloropicophyceae</taxon>
        <taxon>Chloropicales</taxon>
        <taxon>Chloropicaceae</taxon>
        <taxon>Chloropicon</taxon>
    </lineage>
</organism>
<evidence type="ECO:0000313" key="3">
    <source>
        <dbReference type="Proteomes" id="UP001472866"/>
    </source>
</evidence>
<dbReference type="AlphaFoldDB" id="A0AAX4P2M9"/>
<dbReference type="Proteomes" id="UP001472866">
    <property type="component" value="Chromosome 02"/>
</dbReference>
<feature type="compositionally biased region" description="Basic and acidic residues" evidence="1">
    <location>
        <begin position="1"/>
        <end position="11"/>
    </location>
</feature>
<feature type="region of interest" description="Disordered" evidence="1">
    <location>
        <begin position="1"/>
        <end position="176"/>
    </location>
</feature>
<sequence length="305" mass="33877">MESREGGEGVERRRHSLGGRRRKSHDVIIPPAYFQKNVERKRRVAGVDGVGKPTSSSRRTPNHEDPDADGDLPSSFRRSRGPELADRSSSSSSSSSSSAYVTGTDSESQSEEDNEDDFRVEAATEGPQPGPSANDDVDSELERTLPVFGESDTGDDDLYSGEDESEGGDVGEDAVGLPRGAVRDVETSGGKAYFDKMGWETPRKRKRHGEKPRVVDCVRKALLLYDKHHNGMYGRDLARIIDEKGLLGEGRTLNPKYPAQTVVSSMAKYTMRFTRNTEFEKIKGRIRLKWSFLNPPPPNEEEESR</sequence>
<name>A0AAX4P2M9_9CHLO</name>
<protein>
    <submittedName>
        <fullName evidence="2">Uncharacterized protein</fullName>
    </submittedName>
</protein>
<feature type="compositionally biased region" description="Low complexity" evidence="1">
    <location>
        <begin position="88"/>
        <end position="98"/>
    </location>
</feature>
<evidence type="ECO:0000256" key="1">
    <source>
        <dbReference type="SAM" id="MobiDB-lite"/>
    </source>
</evidence>
<feature type="compositionally biased region" description="Acidic residues" evidence="1">
    <location>
        <begin position="152"/>
        <end position="172"/>
    </location>
</feature>
<feature type="compositionally biased region" description="Basic residues" evidence="1">
    <location>
        <begin position="12"/>
        <end position="24"/>
    </location>
</feature>
<accession>A0AAX4P2M9</accession>
<proteinExistence type="predicted"/>
<keyword evidence="3" id="KW-1185">Reference proteome</keyword>
<reference evidence="2 3" key="1">
    <citation type="submission" date="2024-03" db="EMBL/GenBank/DDBJ databases">
        <title>Complete genome sequence of the green alga Chloropicon roscoffensis RCC1871.</title>
        <authorList>
            <person name="Lemieux C."/>
            <person name="Pombert J.-F."/>
            <person name="Otis C."/>
            <person name="Turmel M."/>
        </authorList>
    </citation>
    <scope>NUCLEOTIDE SEQUENCE [LARGE SCALE GENOMIC DNA]</scope>
    <source>
        <strain evidence="2 3">RCC1871</strain>
    </source>
</reference>